<dbReference type="AlphaFoldDB" id="A0AAV8YDY0"/>
<dbReference type="Gene3D" id="3.40.50.2300">
    <property type="match status" value="1"/>
</dbReference>
<dbReference type="SUPFAM" id="SSF53098">
    <property type="entry name" value="Ribonuclease H-like"/>
    <property type="match status" value="1"/>
</dbReference>
<feature type="non-terminal residue" evidence="2">
    <location>
        <position position="1"/>
    </location>
</feature>
<dbReference type="CDD" id="cd04658">
    <property type="entry name" value="Piwi_piwi-like_Euk"/>
    <property type="match status" value="1"/>
</dbReference>
<dbReference type="FunFam" id="3.30.420.10:FF:000014">
    <property type="entry name" value="Piwi-like RNA-mediated gene silencing 1"/>
    <property type="match status" value="1"/>
</dbReference>
<dbReference type="InterPro" id="IPR036397">
    <property type="entry name" value="RNaseH_sf"/>
</dbReference>
<evidence type="ECO:0000313" key="2">
    <source>
        <dbReference type="EMBL" id="KAJ8949042.1"/>
    </source>
</evidence>
<evidence type="ECO:0000259" key="1">
    <source>
        <dbReference type="PROSITE" id="PS50822"/>
    </source>
</evidence>
<evidence type="ECO:0000313" key="3">
    <source>
        <dbReference type="Proteomes" id="UP001162156"/>
    </source>
</evidence>
<name>A0AAV8YDY0_9CUCU</name>
<organism evidence="2 3">
    <name type="scientific">Rhamnusium bicolor</name>
    <dbReference type="NCBI Taxonomy" id="1586634"/>
    <lineage>
        <taxon>Eukaryota</taxon>
        <taxon>Metazoa</taxon>
        <taxon>Ecdysozoa</taxon>
        <taxon>Arthropoda</taxon>
        <taxon>Hexapoda</taxon>
        <taxon>Insecta</taxon>
        <taxon>Pterygota</taxon>
        <taxon>Neoptera</taxon>
        <taxon>Endopterygota</taxon>
        <taxon>Coleoptera</taxon>
        <taxon>Polyphaga</taxon>
        <taxon>Cucujiformia</taxon>
        <taxon>Chrysomeloidea</taxon>
        <taxon>Cerambycidae</taxon>
        <taxon>Lepturinae</taxon>
        <taxon>Rhagiini</taxon>
        <taxon>Rhamnusium</taxon>
    </lineage>
</organism>
<protein>
    <recommendedName>
        <fullName evidence="1">Piwi domain-containing protein</fullName>
    </recommendedName>
</protein>
<feature type="domain" description="Piwi" evidence="1">
    <location>
        <begin position="155"/>
        <end position="441"/>
    </location>
</feature>
<accession>A0AAV8YDY0</accession>
<gene>
    <name evidence="2" type="ORF">NQ314_008293</name>
</gene>
<comment type="caution">
    <text evidence="2">The sequence shown here is derived from an EMBL/GenBank/DDBJ whole genome shotgun (WGS) entry which is preliminary data.</text>
</comment>
<dbReference type="EMBL" id="JANEYF010002258">
    <property type="protein sequence ID" value="KAJ8949042.1"/>
    <property type="molecule type" value="Genomic_DNA"/>
</dbReference>
<dbReference type="GO" id="GO:0003676">
    <property type="term" value="F:nucleic acid binding"/>
    <property type="evidence" value="ECO:0007669"/>
    <property type="project" value="InterPro"/>
</dbReference>
<dbReference type="PANTHER" id="PTHR22891">
    <property type="entry name" value="EUKARYOTIC TRANSLATION INITIATION FACTOR 2C"/>
    <property type="match status" value="1"/>
</dbReference>
<dbReference type="PROSITE" id="PS50822">
    <property type="entry name" value="PIWI"/>
    <property type="match status" value="1"/>
</dbReference>
<sequence>VMKDVAQYTRVTPNQRMAALRTYLESVNRSERAQQILEEWGLKIAGGTIDMHARQLDNEVIWFGGDQVHQTNNNADWNRAIGENRVTGPVDMLNWIVFYTDRDQKNSKDFAQTMTRLGGVMGCRIAQPKLIRLSDDRTDSYMNACRQYITKDIQVVVFICPSMRSDRYAVIKKICCTQIPVASQVINSRTLSNPQKARSIIQKIALQMTCKLGGTLWTVRFPFKGWMICGVDVYHGTPGSSVCGFVASLNETISRWYSMALFQDKELGDFYKLAFTKALEMWRNENGYFPSKVVIIRDGVGDGQLDHCRRYEIEQFESCLKQFELETKICFIVVQKRINTRIFALGRDGADNPPPGTVLDHTVTRRYLQDFFLVPQNVRQGTVNPTHYIVLYDTCSLKPDHTQRLCYKLCHLYYNWPGTIRVPAPCQYAHKLAALVGQHIKKAPSATLSDKLFYL</sequence>
<dbReference type="InterPro" id="IPR003165">
    <property type="entry name" value="Piwi"/>
</dbReference>
<dbReference type="SMART" id="SM00950">
    <property type="entry name" value="Piwi"/>
    <property type="match status" value="1"/>
</dbReference>
<dbReference type="InterPro" id="IPR012337">
    <property type="entry name" value="RNaseH-like_sf"/>
</dbReference>
<reference evidence="2" key="1">
    <citation type="journal article" date="2023" name="Insect Mol. Biol.">
        <title>Genome sequencing provides insights into the evolution of gene families encoding plant cell wall-degrading enzymes in longhorned beetles.</title>
        <authorList>
            <person name="Shin N.R."/>
            <person name="Okamura Y."/>
            <person name="Kirsch R."/>
            <person name="Pauchet Y."/>
        </authorList>
    </citation>
    <scope>NUCLEOTIDE SEQUENCE</scope>
    <source>
        <strain evidence="2">RBIC_L_NR</strain>
    </source>
</reference>
<dbReference type="Gene3D" id="3.30.420.10">
    <property type="entry name" value="Ribonuclease H-like superfamily/Ribonuclease H"/>
    <property type="match status" value="1"/>
</dbReference>
<proteinExistence type="predicted"/>
<dbReference type="Pfam" id="PF02171">
    <property type="entry name" value="Piwi"/>
    <property type="match status" value="1"/>
</dbReference>
<dbReference type="Proteomes" id="UP001162156">
    <property type="component" value="Unassembled WGS sequence"/>
</dbReference>
<keyword evidence="3" id="KW-1185">Reference proteome</keyword>